<proteinExistence type="predicted"/>
<gene>
    <name evidence="1" type="ORF">CGS59_11775</name>
</gene>
<evidence type="ECO:0000313" key="1">
    <source>
        <dbReference type="EMBL" id="PDX83547.1"/>
    </source>
</evidence>
<comment type="caution">
    <text evidence="1">The sequence shown here is derived from an EMBL/GenBank/DDBJ whole genome shotgun (WGS) entry which is preliminary data.</text>
</comment>
<sequence>MHNIIRFYVLYSFGQRFTFRRLHRQQKIPRQLSFRIASGGFLVTAAELAKGIPLSENPAAYALDTFTGYIALYSAMDPANFDIALAKIKKV</sequence>
<name>A0A2A7AWI9_9FIRM</name>
<dbReference type="EMBL" id="NMTZ01000026">
    <property type="protein sequence ID" value="PDX83547.1"/>
    <property type="molecule type" value="Genomic_DNA"/>
</dbReference>
<dbReference type="AlphaFoldDB" id="A0A2A7AWI9"/>
<dbReference type="Proteomes" id="UP000220480">
    <property type="component" value="Unassembled WGS sequence"/>
</dbReference>
<protein>
    <submittedName>
        <fullName evidence="1">Uncharacterized protein</fullName>
    </submittedName>
</protein>
<evidence type="ECO:0000313" key="2">
    <source>
        <dbReference type="Proteomes" id="UP000220480"/>
    </source>
</evidence>
<accession>A0A2A7AWI9</accession>
<reference evidence="1 2" key="1">
    <citation type="journal article" date="2017" name="Front. Microbiol.">
        <title>New Insights into the Diversity of the Genus Faecalibacterium.</title>
        <authorList>
            <person name="Benevides L."/>
            <person name="Burman S."/>
            <person name="Martin R."/>
            <person name="Robert V."/>
            <person name="Thomas M."/>
            <person name="Miquel S."/>
            <person name="Chain F."/>
            <person name="Sokol H."/>
            <person name="Bermudez-Humaran L.G."/>
            <person name="Morrison M."/>
            <person name="Langella P."/>
            <person name="Azevedo V.A."/>
            <person name="Chatel J.M."/>
            <person name="Soares S."/>
        </authorList>
    </citation>
    <scope>NUCLEOTIDE SEQUENCE [LARGE SCALE GENOMIC DNA]</scope>
    <source>
        <strain evidence="1 2">CNCM I 4644</strain>
    </source>
</reference>
<organism evidence="1 2">
    <name type="scientific">Faecalibacterium prausnitzii</name>
    <dbReference type="NCBI Taxonomy" id="853"/>
    <lineage>
        <taxon>Bacteria</taxon>
        <taxon>Bacillati</taxon>
        <taxon>Bacillota</taxon>
        <taxon>Clostridia</taxon>
        <taxon>Eubacteriales</taxon>
        <taxon>Oscillospiraceae</taxon>
        <taxon>Faecalibacterium</taxon>
    </lineage>
</organism>